<feature type="domain" description="RagB/SusD" evidence="7">
    <location>
        <begin position="260"/>
        <end position="506"/>
    </location>
</feature>
<feature type="chain" id="PRO_5042682913" evidence="6">
    <location>
        <begin position="19"/>
        <end position="506"/>
    </location>
</feature>
<proteinExistence type="inferred from homology"/>
<evidence type="ECO:0000259" key="8">
    <source>
        <dbReference type="Pfam" id="PF14322"/>
    </source>
</evidence>
<name>A0A173TLU9_PARDI</name>
<feature type="signal peptide" evidence="6">
    <location>
        <begin position="1"/>
        <end position="18"/>
    </location>
</feature>
<dbReference type="EMBL" id="WKMC01000006">
    <property type="protein sequence ID" value="MRZ50680.1"/>
    <property type="molecule type" value="Genomic_DNA"/>
</dbReference>
<dbReference type="Proteomes" id="UP000441358">
    <property type="component" value="Unassembled WGS sequence"/>
</dbReference>
<gene>
    <name evidence="9" type="ORF">ERS852429_01599</name>
    <name evidence="11" type="ORF">GKD59_05495</name>
    <name evidence="12" type="ORF">GKD66_10690</name>
    <name evidence="10" type="ORF">PN612_04865</name>
</gene>
<dbReference type="InterPro" id="IPR033985">
    <property type="entry name" value="SusD-like_N"/>
</dbReference>
<dbReference type="PROSITE" id="PS51257">
    <property type="entry name" value="PROKAR_LIPOPROTEIN"/>
    <property type="match status" value="1"/>
</dbReference>
<comment type="subcellular location">
    <subcellularLocation>
        <location evidence="1">Cell outer membrane</location>
    </subcellularLocation>
</comment>
<evidence type="ECO:0000256" key="6">
    <source>
        <dbReference type="SAM" id="SignalP"/>
    </source>
</evidence>
<evidence type="ECO:0000256" key="1">
    <source>
        <dbReference type="ARBA" id="ARBA00004442"/>
    </source>
</evidence>
<dbReference type="EMBL" id="JAQMPX010000034">
    <property type="protein sequence ID" value="MDB9137844.1"/>
    <property type="molecule type" value="Genomic_DNA"/>
</dbReference>
<evidence type="ECO:0000313" key="11">
    <source>
        <dbReference type="EMBL" id="MRY57371.1"/>
    </source>
</evidence>
<dbReference type="Proteomes" id="UP000095591">
    <property type="component" value="Unassembled WGS sequence"/>
</dbReference>
<evidence type="ECO:0000313" key="10">
    <source>
        <dbReference type="EMBL" id="MDB9137844.1"/>
    </source>
</evidence>
<comment type="similarity">
    <text evidence="2">Belongs to the SusD family.</text>
</comment>
<dbReference type="Gene3D" id="1.25.40.390">
    <property type="match status" value="1"/>
</dbReference>
<evidence type="ECO:0000313" key="9">
    <source>
        <dbReference type="EMBL" id="CUN02845.1"/>
    </source>
</evidence>
<dbReference type="CDD" id="cd08977">
    <property type="entry name" value="SusD"/>
    <property type="match status" value="1"/>
</dbReference>
<dbReference type="EMBL" id="CYXP01000003">
    <property type="protein sequence ID" value="CUN02845.1"/>
    <property type="molecule type" value="Genomic_DNA"/>
</dbReference>
<organism evidence="9 13">
    <name type="scientific">Parabacteroides distasonis</name>
    <dbReference type="NCBI Taxonomy" id="823"/>
    <lineage>
        <taxon>Bacteria</taxon>
        <taxon>Pseudomonadati</taxon>
        <taxon>Bacteroidota</taxon>
        <taxon>Bacteroidia</taxon>
        <taxon>Bacteroidales</taxon>
        <taxon>Tannerellaceae</taxon>
        <taxon>Parabacteroides</taxon>
    </lineage>
</organism>
<dbReference type="InterPro" id="IPR011990">
    <property type="entry name" value="TPR-like_helical_dom_sf"/>
</dbReference>
<accession>A0A173TLU9</accession>
<evidence type="ECO:0000313" key="13">
    <source>
        <dbReference type="Proteomes" id="UP000095591"/>
    </source>
</evidence>
<sequence length="506" mass="57931">MKKLISICITTLLLSSCSGDFLDLAPQHTGSESTFFKTEEHFTQAINGAYQRLRDVHGVYGTLMSEMRADNTHYIRFEADRAQRQYEEVADFTNDEQNIVTDDMYYNCFSGISRVNSILDRIEGMEFSEEFKNHIIGQAKFLRGYYYFQLVQYFGGVPLYLHEVIGVNDAFLARSSEEEVYKIILSDVNDAVAKLPVVSFPQNGSATQGSARMLLAYVLMTMPSRDYVGAEAQLREILKMGYELQTNYASVFEPSNKNSKESIFEVQFQQGDQGQESNWLYYFIPRTSEAEIITGVPASNTLSDAGWNIPTQEMVDSYEEGDLRVDPSVSVIAGHNDEYGRFVYDKVFNVGDLGIKDYPISYYFINKYHHAHSKVKNTDDNWPVYRYSDALLLLAECLVEQGKAGEAVTFVNQVRQRAGLKALSMVNADIVAKERRHELAFEGHRWQDLLRTGKAIEVMSEYGKRMKSLYPYLTERTYQVTKEKLVFPIPYRELQINSLLEQNTGY</sequence>
<dbReference type="InterPro" id="IPR012944">
    <property type="entry name" value="SusD_RagB_dom"/>
</dbReference>
<evidence type="ECO:0000256" key="5">
    <source>
        <dbReference type="ARBA" id="ARBA00023237"/>
    </source>
</evidence>
<evidence type="ECO:0000256" key="4">
    <source>
        <dbReference type="ARBA" id="ARBA00023136"/>
    </source>
</evidence>
<evidence type="ECO:0000313" key="14">
    <source>
        <dbReference type="Proteomes" id="UP000441358"/>
    </source>
</evidence>
<evidence type="ECO:0000313" key="12">
    <source>
        <dbReference type="EMBL" id="MRZ50680.1"/>
    </source>
</evidence>
<evidence type="ECO:0000313" key="15">
    <source>
        <dbReference type="Proteomes" id="UP000463337"/>
    </source>
</evidence>
<dbReference type="GO" id="GO:0009279">
    <property type="term" value="C:cell outer membrane"/>
    <property type="evidence" value="ECO:0007669"/>
    <property type="project" value="UniProtKB-SubCell"/>
</dbReference>
<dbReference type="SUPFAM" id="SSF48452">
    <property type="entry name" value="TPR-like"/>
    <property type="match status" value="1"/>
</dbReference>
<dbReference type="Proteomes" id="UP000463337">
    <property type="component" value="Unassembled WGS sequence"/>
</dbReference>
<evidence type="ECO:0000256" key="2">
    <source>
        <dbReference type="ARBA" id="ARBA00006275"/>
    </source>
</evidence>
<reference evidence="9 13" key="1">
    <citation type="submission" date="2015-09" db="EMBL/GenBank/DDBJ databases">
        <authorList>
            <consortium name="Pathogen Informatics"/>
        </authorList>
    </citation>
    <scope>NUCLEOTIDE SEQUENCE [LARGE SCALE GENOMIC DNA]</scope>
    <source>
        <strain evidence="9 13">2789STDY5608872</strain>
    </source>
</reference>
<protein>
    <submittedName>
        <fullName evidence="9 10">SusD family</fullName>
    </submittedName>
</protein>
<dbReference type="Pfam" id="PF07980">
    <property type="entry name" value="SusD_RagB"/>
    <property type="match status" value="1"/>
</dbReference>
<dbReference type="Proteomes" id="UP001211522">
    <property type="component" value="Unassembled WGS sequence"/>
</dbReference>
<dbReference type="RefSeq" id="WP_036632352.1">
    <property type="nucleotide sequence ID" value="NZ_AP019729.1"/>
</dbReference>
<evidence type="ECO:0000259" key="7">
    <source>
        <dbReference type="Pfam" id="PF07980"/>
    </source>
</evidence>
<dbReference type="EMBL" id="WKLT01000004">
    <property type="protein sequence ID" value="MRY57371.1"/>
    <property type="molecule type" value="Genomic_DNA"/>
</dbReference>
<reference evidence="14 15" key="2">
    <citation type="journal article" date="2019" name="Nat. Med.">
        <title>A library of human gut bacterial isolates paired with longitudinal multiomics data enables mechanistic microbiome research.</title>
        <authorList>
            <person name="Poyet M."/>
            <person name="Groussin M."/>
            <person name="Gibbons S.M."/>
            <person name="Avila-Pacheco J."/>
            <person name="Jiang X."/>
            <person name="Kearney S.M."/>
            <person name="Perrotta A.R."/>
            <person name="Berdy B."/>
            <person name="Zhao S."/>
            <person name="Lieberman T.D."/>
            <person name="Swanson P.K."/>
            <person name="Smith M."/>
            <person name="Roesemann S."/>
            <person name="Alexander J.E."/>
            <person name="Rich S.A."/>
            <person name="Livny J."/>
            <person name="Vlamakis H."/>
            <person name="Clish C."/>
            <person name="Bullock K."/>
            <person name="Deik A."/>
            <person name="Scott J."/>
            <person name="Pierce K.A."/>
            <person name="Xavier R.J."/>
            <person name="Alm E.J."/>
        </authorList>
    </citation>
    <scope>NUCLEOTIDE SEQUENCE [LARGE SCALE GENOMIC DNA]</scope>
    <source>
        <strain evidence="12 14">BIOML-A32</strain>
        <strain evidence="11 15">BIOML-A41</strain>
    </source>
</reference>
<keyword evidence="4" id="KW-0472">Membrane</keyword>
<keyword evidence="5" id="KW-0998">Cell outer membrane</keyword>
<reference evidence="10" key="3">
    <citation type="submission" date="2023-01" db="EMBL/GenBank/DDBJ databases">
        <title>Human gut microbiome strain richness.</title>
        <authorList>
            <person name="Chen-Liaw A."/>
        </authorList>
    </citation>
    <scope>NUCLEOTIDE SEQUENCE</scope>
    <source>
        <strain evidence="10">D35st1_E5_D35t1_190705</strain>
    </source>
</reference>
<keyword evidence="3 6" id="KW-0732">Signal</keyword>
<feature type="domain" description="SusD-like N-terminal" evidence="8">
    <location>
        <begin position="20"/>
        <end position="199"/>
    </location>
</feature>
<evidence type="ECO:0000256" key="3">
    <source>
        <dbReference type="ARBA" id="ARBA00022729"/>
    </source>
</evidence>
<dbReference type="Pfam" id="PF14322">
    <property type="entry name" value="SusD-like_3"/>
    <property type="match status" value="1"/>
</dbReference>
<dbReference type="AlphaFoldDB" id="A0A173TLU9"/>